<evidence type="ECO:0008006" key="4">
    <source>
        <dbReference type="Google" id="ProtNLM"/>
    </source>
</evidence>
<sequence>MKTDELIAALSNNVEPVDRRLVGRTVAIALGLALVAALGLVLAGLGVRADLTTPRAVTFLFLKLAFTLATVGAAAVYLTRLARPGGERKISLGLAALPFGAIMLLAGISLGQAPSSHWDRMVMGDQWLECLISVPIIAIVPFAVVIWAVRKAAPTNLVQAGAFGGLVAGGVSAVAYALHCTDDSLPFVALWYGGTIVLCTLAGAALGPRLLRW</sequence>
<keyword evidence="1" id="KW-0812">Transmembrane</keyword>
<feature type="transmembrane region" description="Helical" evidence="1">
    <location>
        <begin position="156"/>
        <end position="178"/>
    </location>
</feature>
<dbReference type="InterPro" id="IPR009495">
    <property type="entry name" value="NrsF"/>
</dbReference>
<protein>
    <recommendedName>
        <fullName evidence="4">DUF1109 domain-containing protein</fullName>
    </recommendedName>
</protein>
<evidence type="ECO:0000256" key="1">
    <source>
        <dbReference type="SAM" id="Phobius"/>
    </source>
</evidence>
<feature type="transmembrane region" description="Helical" evidence="1">
    <location>
        <begin position="131"/>
        <end position="149"/>
    </location>
</feature>
<name>A0A1H4S3S3_9BRAD</name>
<dbReference type="EMBL" id="FNTH01000001">
    <property type="protein sequence ID" value="SEC38865.1"/>
    <property type="molecule type" value="Genomic_DNA"/>
</dbReference>
<keyword evidence="1" id="KW-1133">Transmembrane helix</keyword>
<dbReference type="Pfam" id="PF06532">
    <property type="entry name" value="NrsF"/>
    <property type="match status" value="1"/>
</dbReference>
<feature type="transmembrane region" description="Helical" evidence="1">
    <location>
        <begin position="21"/>
        <end position="45"/>
    </location>
</feature>
<dbReference type="AlphaFoldDB" id="A0A1H4S3S3"/>
<reference evidence="2 3" key="1">
    <citation type="submission" date="2016-10" db="EMBL/GenBank/DDBJ databases">
        <authorList>
            <person name="de Groot N.N."/>
        </authorList>
    </citation>
    <scope>NUCLEOTIDE SEQUENCE [LARGE SCALE GENOMIC DNA]</scope>
    <source>
        <strain evidence="2 3">MT12</strain>
    </source>
</reference>
<gene>
    <name evidence="2" type="ORF">SAMN05444164_1716</name>
</gene>
<feature type="transmembrane region" description="Helical" evidence="1">
    <location>
        <begin position="57"/>
        <end position="78"/>
    </location>
</feature>
<dbReference type="RefSeq" id="WP_092115115.1">
    <property type="nucleotide sequence ID" value="NZ_FNTH01000001.1"/>
</dbReference>
<dbReference type="Proteomes" id="UP000198992">
    <property type="component" value="Unassembled WGS sequence"/>
</dbReference>
<organism evidence="2 3">
    <name type="scientific">Bradyrhizobium erythrophlei</name>
    <dbReference type="NCBI Taxonomy" id="1437360"/>
    <lineage>
        <taxon>Bacteria</taxon>
        <taxon>Pseudomonadati</taxon>
        <taxon>Pseudomonadota</taxon>
        <taxon>Alphaproteobacteria</taxon>
        <taxon>Hyphomicrobiales</taxon>
        <taxon>Nitrobacteraceae</taxon>
        <taxon>Bradyrhizobium</taxon>
    </lineage>
</organism>
<keyword evidence="1" id="KW-0472">Membrane</keyword>
<dbReference type="InterPro" id="IPR036259">
    <property type="entry name" value="MFS_trans_sf"/>
</dbReference>
<dbReference type="OrthoDB" id="7764375at2"/>
<evidence type="ECO:0000313" key="3">
    <source>
        <dbReference type="Proteomes" id="UP000198992"/>
    </source>
</evidence>
<proteinExistence type="predicted"/>
<accession>A0A1H4S3S3</accession>
<feature type="transmembrane region" description="Helical" evidence="1">
    <location>
        <begin position="90"/>
        <end position="111"/>
    </location>
</feature>
<feature type="transmembrane region" description="Helical" evidence="1">
    <location>
        <begin position="190"/>
        <end position="211"/>
    </location>
</feature>
<evidence type="ECO:0000313" key="2">
    <source>
        <dbReference type="EMBL" id="SEC38865.1"/>
    </source>
</evidence>
<dbReference type="Gene3D" id="1.20.1250.20">
    <property type="entry name" value="MFS general substrate transporter like domains"/>
    <property type="match status" value="1"/>
</dbReference>